<dbReference type="STRING" id="1278311.GCA_000428705_01476"/>
<evidence type="ECO:0000256" key="1">
    <source>
        <dbReference type="ARBA" id="ARBA00004141"/>
    </source>
</evidence>
<feature type="transmembrane region" description="Helical" evidence="7">
    <location>
        <begin position="6"/>
        <end position="28"/>
    </location>
</feature>
<dbReference type="PANTHER" id="PTHR30614">
    <property type="entry name" value="MEMBRANE COMPONENT OF AMINO ACID ABC TRANSPORTER"/>
    <property type="match status" value="1"/>
</dbReference>
<comment type="subcellular location">
    <subcellularLocation>
        <location evidence="7">Cell membrane</location>
        <topology evidence="7">Multi-pass membrane protein</topology>
    </subcellularLocation>
    <subcellularLocation>
        <location evidence="1">Membrane</location>
        <topology evidence="1">Multi-pass membrane protein</topology>
    </subcellularLocation>
</comment>
<gene>
    <name evidence="9" type="primary">artQ</name>
    <name evidence="9" type="ORF">NCTC10138_00399</name>
</gene>
<keyword evidence="7" id="KW-0813">Transport</keyword>
<evidence type="ECO:0000256" key="3">
    <source>
        <dbReference type="ARBA" id="ARBA00022692"/>
    </source>
</evidence>
<dbReference type="EMBL" id="LR215048">
    <property type="protein sequence ID" value="VEU80045.1"/>
    <property type="molecule type" value="Genomic_DNA"/>
</dbReference>
<dbReference type="GO" id="GO:0055085">
    <property type="term" value="P:transmembrane transport"/>
    <property type="evidence" value="ECO:0007669"/>
    <property type="project" value="InterPro"/>
</dbReference>
<evidence type="ECO:0000313" key="10">
    <source>
        <dbReference type="Proteomes" id="UP000289841"/>
    </source>
</evidence>
<dbReference type="InterPro" id="IPR035906">
    <property type="entry name" value="MetI-like_sf"/>
</dbReference>
<evidence type="ECO:0000256" key="5">
    <source>
        <dbReference type="ARBA" id="ARBA00022989"/>
    </source>
</evidence>
<dbReference type="InterPro" id="IPR000515">
    <property type="entry name" value="MetI-like"/>
</dbReference>
<dbReference type="SUPFAM" id="SSF161098">
    <property type="entry name" value="MetI-like"/>
    <property type="match status" value="1"/>
</dbReference>
<feature type="transmembrane region" description="Helical" evidence="7">
    <location>
        <begin position="62"/>
        <end position="82"/>
    </location>
</feature>
<comment type="similarity">
    <text evidence="2">Belongs to the binding-protein-dependent transport system permease family. HisMQ subfamily.</text>
</comment>
<keyword evidence="5 7" id="KW-1133">Transmembrane helix</keyword>
<dbReference type="AlphaFoldDB" id="A0A449BC85"/>
<keyword evidence="6 7" id="KW-0472">Membrane</keyword>
<organism evidence="9 10">
    <name type="scientific">Haploplasma axanthum</name>
    <name type="common">Acholeplasma axanthum</name>
    <dbReference type="NCBI Taxonomy" id="29552"/>
    <lineage>
        <taxon>Bacteria</taxon>
        <taxon>Bacillati</taxon>
        <taxon>Mycoplasmatota</taxon>
        <taxon>Mollicutes</taxon>
        <taxon>Acholeplasmatales</taxon>
        <taxon>Acholeplasmataceae</taxon>
        <taxon>Haploplasma</taxon>
    </lineage>
</organism>
<evidence type="ECO:0000256" key="2">
    <source>
        <dbReference type="ARBA" id="ARBA00010072"/>
    </source>
</evidence>
<dbReference type="PANTHER" id="PTHR30614:SF20">
    <property type="entry name" value="GLUTAMINE TRANSPORT SYSTEM PERMEASE PROTEIN GLNP"/>
    <property type="match status" value="1"/>
</dbReference>
<dbReference type="CDD" id="cd06261">
    <property type="entry name" value="TM_PBP2"/>
    <property type="match status" value="1"/>
</dbReference>
<dbReference type="Gene3D" id="1.10.3720.10">
    <property type="entry name" value="MetI-like"/>
    <property type="match status" value="1"/>
</dbReference>
<keyword evidence="3 7" id="KW-0812">Transmembrane</keyword>
<keyword evidence="10" id="KW-1185">Reference proteome</keyword>
<dbReference type="PROSITE" id="PS50928">
    <property type="entry name" value="ABC_TM1"/>
    <property type="match status" value="1"/>
</dbReference>
<dbReference type="GO" id="GO:0006865">
    <property type="term" value="P:amino acid transport"/>
    <property type="evidence" value="ECO:0007669"/>
    <property type="project" value="UniProtKB-KW"/>
</dbReference>
<dbReference type="KEGG" id="aaxa:NCTC10138_00399"/>
<evidence type="ECO:0000256" key="6">
    <source>
        <dbReference type="ARBA" id="ARBA00023136"/>
    </source>
</evidence>
<dbReference type="Pfam" id="PF00528">
    <property type="entry name" value="BPD_transp_1"/>
    <property type="match status" value="1"/>
</dbReference>
<dbReference type="InterPro" id="IPR043429">
    <property type="entry name" value="ArtM/GltK/GlnP/TcyL/YhdX-like"/>
</dbReference>
<keyword evidence="4" id="KW-0029">Amino-acid transport</keyword>
<dbReference type="Proteomes" id="UP000289841">
    <property type="component" value="Chromosome"/>
</dbReference>
<evidence type="ECO:0000256" key="7">
    <source>
        <dbReference type="RuleBase" id="RU363032"/>
    </source>
</evidence>
<protein>
    <submittedName>
        <fullName evidence="9">Arginine transport system permease protein ArtQ</fullName>
    </submittedName>
</protein>
<feature type="transmembrane region" description="Helical" evidence="7">
    <location>
        <begin position="187"/>
        <end position="208"/>
    </location>
</feature>
<evidence type="ECO:0000313" key="9">
    <source>
        <dbReference type="EMBL" id="VEU80045.1"/>
    </source>
</evidence>
<dbReference type="GO" id="GO:0005886">
    <property type="term" value="C:plasma membrane"/>
    <property type="evidence" value="ECO:0007669"/>
    <property type="project" value="UniProtKB-SubCell"/>
</dbReference>
<evidence type="ECO:0000256" key="4">
    <source>
        <dbReference type="ARBA" id="ARBA00022970"/>
    </source>
</evidence>
<feature type="transmembrane region" description="Helical" evidence="7">
    <location>
        <begin position="89"/>
        <end position="108"/>
    </location>
</feature>
<feature type="domain" description="ABC transmembrane type-1" evidence="8">
    <location>
        <begin position="1"/>
        <end position="208"/>
    </location>
</feature>
<evidence type="ECO:0000259" key="8">
    <source>
        <dbReference type="PROSITE" id="PS50928"/>
    </source>
</evidence>
<sequence>MYTILLAVLGTVGGFLLALPFLGLKTAVIDYKRDSKLVQIFKRLGIWFANIYTTFFRGTPMMVQAMILYYGMSLVILNLTGYNQWWKPLIAAIIVIIMNTTAYIIEILRGAVNSIDEGQMEAARSLGFSRKKTLYLIIYPQAIKNALPSIGNEFIVNLKDSSVLSVIGIFDLFKAAGSTASKTADSVTPYFIIAVIYLILTSLTALLVKKLESKRNGGVKNVW</sequence>
<reference evidence="9 10" key="1">
    <citation type="submission" date="2019-01" db="EMBL/GenBank/DDBJ databases">
        <authorList>
            <consortium name="Pathogen Informatics"/>
        </authorList>
    </citation>
    <scope>NUCLEOTIDE SEQUENCE [LARGE SCALE GENOMIC DNA]</scope>
    <source>
        <strain evidence="9 10">NCTC10138</strain>
    </source>
</reference>
<accession>A0A449BC85</accession>
<name>A0A449BC85_HAPAX</name>
<proteinExistence type="inferred from homology"/>